<dbReference type="Proteomes" id="UP001193081">
    <property type="component" value="Unassembled WGS sequence"/>
</dbReference>
<dbReference type="InterPro" id="IPR014044">
    <property type="entry name" value="CAP_dom"/>
</dbReference>
<comment type="caution">
    <text evidence="2">The sequence shown here is derived from an EMBL/GenBank/DDBJ whole genome shotgun (WGS) entry which is preliminary data.</text>
</comment>
<evidence type="ECO:0000259" key="1">
    <source>
        <dbReference type="Pfam" id="PF00188"/>
    </source>
</evidence>
<evidence type="ECO:0000313" key="3">
    <source>
        <dbReference type="Proteomes" id="UP001193081"/>
    </source>
</evidence>
<evidence type="ECO:0000313" key="2">
    <source>
        <dbReference type="EMBL" id="MBP1464458.1"/>
    </source>
</evidence>
<sequence>MLRVINADRQANGLPPVAWDVTAAEVGALHAEAMADQAFFSHWSPDGVGPDLRYSRVGGRDAVMENIYTFAYRFNDGSAAPIDDFAALVRQAQAALMQSPGHRRNILTPTHTHVGVGFAYNPSTGSFYLAQEFLGRYVVVDALPAMAQVGDTIVVSGQLLPGATEPLVNVTYEPLPSPMSIEELNATGSYQRDATIYASSQPSLAENGTFQATVALDNAGRAGMYSVRVWVRVGAEQVLASEQFLLVR</sequence>
<name>A0ABS4D4V6_9CHLR</name>
<dbReference type="Pfam" id="PF00188">
    <property type="entry name" value="CAP"/>
    <property type="match status" value="1"/>
</dbReference>
<keyword evidence="3" id="KW-1185">Reference proteome</keyword>
<dbReference type="PANTHER" id="PTHR31157:SF1">
    <property type="entry name" value="SCP DOMAIN-CONTAINING PROTEIN"/>
    <property type="match status" value="1"/>
</dbReference>
<dbReference type="EMBL" id="SIJK02000002">
    <property type="protein sequence ID" value="MBP1464458.1"/>
    <property type="molecule type" value="Genomic_DNA"/>
</dbReference>
<dbReference type="RefSeq" id="WP_167857211.1">
    <property type="nucleotide sequence ID" value="NZ_SIJK02000002.1"/>
</dbReference>
<proteinExistence type="predicted"/>
<dbReference type="Gene3D" id="3.40.33.10">
    <property type="entry name" value="CAP"/>
    <property type="match status" value="1"/>
</dbReference>
<protein>
    <submittedName>
        <fullName evidence="2">CAP domain-containing protein</fullName>
    </submittedName>
</protein>
<dbReference type="SUPFAM" id="SSF55797">
    <property type="entry name" value="PR-1-like"/>
    <property type="match status" value="1"/>
</dbReference>
<feature type="domain" description="SCP" evidence="1">
    <location>
        <begin position="2"/>
        <end position="133"/>
    </location>
</feature>
<organism evidence="2 3">
    <name type="scientific">Candidatus Chloroploca mongolica</name>
    <dbReference type="NCBI Taxonomy" id="2528176"/>
    <lineage>
        <taxon>Bacteria</taxon>
        <taxon>Bacillati</taxon>
        <taxon>Chloroflexota</taxon>
        <taxon>Chloroflexia</taxon>
        <taxon>Chloroflexales</taxon>
        <taxon>Chloroflexineae</taxon>
        <taxon>Oscillochloridaceae</taxon>
        <taxon>Candidatus Chloroploca</taxon>
    </lineage>
</organism>
<dbReference type="CDD" id="cd05379">
    <property type="entry name" value="CAP_bacterial"/>
    <property type="match status" value="1"/>
</dbReference>
<dbReference type="InterPro" id="IPR035940">
    <property type="entry name" value="CAP_sf"/>
</dbReference>
<dbReference type="PANTHER" id="PTHR31157">
    <property type="entry name" value="SCP DOMAIN-CONTAINING PROTEIN"/>
    <property type="match status" value="1"/>
</dbReference>
<accession>A0ABS4D4V6</accession>
<reference evidence="2 3" key="1">
    <citation type="submission" date="2021-03" db="EMBL/GenBank/DDBJ databases">
        <authorList>
            <person name="Grouzdev D.S."/>
        </authorList>
    </citation>
    <scope>NUCLEOTIDE SEQUENCE [LARGE SCALE GENOMIC DNA]</scope>
    <source>
        <strain evidence="2 3">M50-1</strain>
    </source>
</reference>
<gene>
    <name evidence="2" type="ORF">EYB53_001935</name>
</gene>